<proteinExistence type="predicted"/>
<evidence type="ECO:0000313" key="2">
    <source>
        <dbReference type="Proteomes" id="UP000663828"/>
    </source>
</evidence>
<keyword evidence="2" id="KW-1185">Reference proteome</keyword>
<accession>A0A815FFZ1</accession>
<dbReference type="Proteomes" id="UP000663828">
    <property type="component" value="Unassembled WGS sequence"/>
</dbReference>
<organism evidence="1 2">
    <name type="scientific">Adineta ricciae</name>
    <name type="common">Rotifer</name>
    <dbReference type="NCBI Taxonomy" id="249248"/>
    <lineage>
        <taxon>Eukaryota</taxon>
        <taxon>Metazoa</taxon>
        <taxon>Spiralia</taxon>
        <taxon>Gnathifera</taxon>
        <taxon>Rotifera</taxon>
        <taxon>Eurotatoria</taxon>
        <taxon>Bdelloidea</taxon>
        <taxon>Adinetida</taxon>
        <taxon>Adinetidae</taxon>
        <taxon>Adineta</taxon>
    </lineage>
</organism>
<protein>
    <submittedName>
        <fullName evidence="1">Uncharacterized protein</fullName>
    </submittedName>
</protein>
<name>A0A815FFZ1_ADIRI</name>
<gene>
    <name evidence="1" type="ORF">XAT740_LOCUS30106</name>
</gene>
<evidence type="ECO:0000313" key="1">
    <source>
        <dbReference type="EMBL" id="CAF1324719.1"/>
    </source>
</evidence>
<dbReference type="AlphaFoldDB" id="A0A815FFZ1"/>
<reference evidence="1" key="1">
    <citation type="submission" date="2021-02" db="EMBL/GenBank/DDBJ databases">
        <authorList>
            <person name="Nowell W R."/>
        </authorList>
    </citation>
    <scope>NUCLEOTIDE SEQUENCE</scope>
</reference>
<comment type="caution">
    <text evidence="1">The sequence shown here is derived from an EMBL/GenBank/DDBJ whole genome shotgun (WGS) entry which is preliminary data.</text>
</comment>
<sequence>MFKLPDSNAHHTSINNNKYSSEFEADDVQVWTKLFDRSQILDDRDRHRINHIFNKLITSIVKYEREQDFQLLEALAKRLLSPDNGRGENEEPIVLTVLDQERLIKLRTLCKRLKHYDFIEKLLSTMFTREKSNELFLPPINKTPPRTRLSSLSFDDARISLPLKKKPRISAAQSPTSIQTKPKPTIMMHGPLTLQNIYQAIPAATLQFAENEYVWHANRPVNMILATAVQLPNVLTEAAANTNIESEQFFSKMIEDIIHEYEKRHPSDHYAALREWKEKHNVDHYAESITPNQMNGFETLLD</sequence>
<feature type="non-terminal residue" evidence="1">
    <location>
        <position position="1"/>
    </location>
</feature>
<dbReference type="EMBL" id="CAJNOR010002660">
    <property type="protein sequence ID" value="CAF1324719.1"/>
    <property type="molecule type" value="Genomic_DNA"/>
</dbReference>